<feature type="transmembrane region" description="Helical" evidence="1">
    <location>
        <begin position="97"/>
        <end position="123"/>
    </location>
</feature>
<feature type="transmembrane region" description="Helical" evidence="1">
    <location>
        <begin position="158"/>
        <end position="173"/>
    </location>
</feature>
<reference evidence="2 3" key="1">
    <citation type="submission" date="2016-08" db="EMBL/GenBank/DDBJ databases">
        <title>Draft genome sequence of Candidatus Piscirickettsia litoralis, from seawater.</title>
        <authorList>
            <person name="Wan X."/>
            <person name="Lee A.J."/>
            <person name="Hou S."/>
            <person name="Donachie S.P."/>
        </authorList>
    </citation>
    <scope>NUCLEOTIDE SEQUENCE [LARGE SCALE GENOMIC DNA]</scope>
    <source>
        <strain evidence="2 3">Y2</strain>
    </source>
</reference>
<evidence type="ECO:0008006" key="4">
    <source>
        <dbReference type="Google" id="ProtNLM"/>
    </source>
</evidence>
<comment type="caution">
    <text evidence="2">The sequence shown here is derived from an EMBL/GenBank/DDBJ whole genome shotgun (WGS) entry which is preliminary data.</text>
</comment>
<organism evidence="2 3">
    <name type="scientific">Piscirickettsia litoralis</name>
    <dbReference type="NCBI Taxonomy" id="1891921"/>
    <lineage>
        <taxon>Bacteria</taxon>
        <taxon>Pseudomonadati</taxon>
        <taxon>Pseudomonadota</taxon>
        <taxon>Gammaproteobacteria</taxon>
        <taxon>Thiotrichales</taxon>
        <taxon>Piscirickettsiaceae</taxon>
        <taxon>Piscirickettsia</taxon>
    </lineage>
</organism>
<proteinExistence type="predicted"/>
<feature type="transmembrane region" description="Helical" evidence="1">
    <location>
        <begin position="21"/>
        <end position="38"/>
    </location>
</feature>
<feature type="transmembrane region" description="Helical" evidence="1">
    <location>
        <begin position="50"/>
        <end position="69"/>
    </location>
</feature>
<accession>A0ABX3A3Q5</accession>
<dbReference type="RefSeq" id="WP_069312954.1">
    <property type="nucleotide sequence ID" value="NZ_MDTU01000001.1"/>
</dbReference>
<name>A0ABX3A3Q5_9GAMM</name>
<gene>
    <name evidence="2" type="ORF">BGC07_09815</name>
</gene>
<feature type="transmembrane region" description="Helical" evidence="1">
    <location>
        <begin position="129"/>
        <end position="151"/>
    </location>
</feature>
<keyword evidence="1" id="KW-1133">Transmembrane helix</keyword>
<dbReference type="EMBL" id="MDTU01000001">
    <property type="protein sequence ID" value="ODN43155.1"/>
    <property type="molecule type" value="Genomic_DNA"/>
</dbReference>
<keyword evidence="1" id="KW-0472">Membrane</keyword>
<evidence type="ECO:0000313" key="2">
    <source>
        <dbReference type="EMBL" id="ODN43155.1"/>
    </source>
</evidence>
<keyword evidence="1" id="KW-0812">Transmembrane</keyword>
<protein>
    <recommendedName>
        <fullName evidence="4">Beta-carotene 15,15'-monooxygenase</fullName>
    </recommendedName>
</protein>
<keyword evidence="3" id="KW-1185">Reference proteome</keyword>
<dbReference type="Proteomes" id="UP000094329">
    <property type="component" value="Unassembled WGS sequence"/>
</dbReference>
<sequence>MTIIDDIRHAHRLTAGYRLSFWLSFFPMLFLLCASQLLNEHAEKSTSIGLTALQLVIQLITIFAVIGLYRFGLSRAREQDCHVFSTVWSVSKWRQGLAYLGASILVAIILMAGQLLIGLLAHILPGELVLALALVYFLVIAFGAVFIPLIILDGQLPWYKAVFGSFVLIRYGVSDFLQFILAALVMIIVSIFTFGILFIWVFPLLFVLAAGTYQRLLNRAKS</sequence>
<feature type="transmembrane region" description="Helical" evidence="1">
    <location>
        <begin position="179"/>
        <end position="209"/>
    </location>
</feature>
<evidence type="ECO:0000313" key="3">
    <source>
        <dbReference type="Proteomes" id="UP000094329"/>
    </source>
</evidence>
<evidence type="ECO:0000256" key="1">
    <source>
        <dbReference type="SAM" id="Phobius"/>
    </source>
</evidence>